<gene>
    <name evidence="2" type="ORF">ACFQHK_16070</name>
</gene>
<proteinExistence type="predicted"/>
<dbReference type="Pfam" id="PF26119">
    <property type="entry name" value="DUF8036"/>
    <property type="match status" value="1"/>
</dbReference>
<dbReference type="InterPro" id="IPR058349">
    <property type="entry name" value="DUF8036"/>
</dbReference>
<accession>A0ABD5UCC6</accession>
<evidence type="ECO:0000256" key="1">
    <source>
        <dbReference type="SAM" id="Phobius"/>
    </source>
</evidence>
<keyword evidence="3" id="KW-1185">Reference proteome</keyword>
<keyword evidence="1" id="KW-0472">Membrane</keyword>
<feature type="transmembrane region" description="Helical" evidence="1">
    <location>
        <begin position="6"/>
        <end position="27"/>
    </location>
</feature>
<dbReference type="EMBL" id="JBHSXM010000003">
    <property type="protein sequence ID" value="MFC6837998.1"/>
    <property type="molecule type" value="Genomic_DNA"/>
</dbReference>
<comment type="caution">
    <text evidence="2">The sequence shown here is derived from an EMBL/GenBank/DDBJ whole genome shotgun (WGS) entry which is preliminary data.</text>
</comment>
<dbReference type="RefSeq" id="WP_304449718.1">
    <property type="nucleotide sequence ID" value="NZ_JARRAH010000003.1"/>
</dbReference>
<dbReference type="Proteomes" id="UP001596406">
    <property type="component" value="Unassembled WGS sequence"/>
</dbReference>
<feature type="transmembrane region" description="Helical" evidence="1">
    <location>
        <begin position="39"/>
        <end position="59"/>
    </location>
</feature>
<evidence type="ECO:0000313" key="3">
    <source>
        <dbReference type="Proteomes" id="UP001596406"/>
    </source>
</evidence>
<reference evidence="2 3" key="1">
    <citation type="journal article" date="2019" name="Int. J. Syst. Evol. Microbiol.">
        <title>The Global Catalogue of Microorganisms (GCM) 10K type strain sequencing project: providing services to taxonomists for standard genome sequencing and annotation.</title>
        <authorList>
            <consortium name="The Broad Institute Genomics Platform"/>
            <consortium name="The Broad Institute Genome Sequencing Center for Infectious Disease"/>
            <person name="Wu L."/>
            <person name="Ma J."/>
        </authorList>
    </citation>
    <scope>NUCLEOTIDE SEQUENCE [LARGE SCALE GENOMIC DNA]</scope>
    <source>
        <strain evidence="2 3">PSRA2</strain>
    </source>
</reference>
<keyword evidence="1" id="KW-1133">Transmembrane helix</keyword>
<name>A0ABD5UCC6_9EURY</name>
<keyword evidence="1" id="KW-0812">Transmembrane</keyword>
<dbReference type="AlphaFoldDB" id="A0ABD5UCC6"/>
<organism evidence="2 3">
    <name type="scientific">Halomarina ordinaria</name>
    <dbReference type="NCBI Taxonomy" id="3033939"/>
    <lineage>
        <taxon>Archaea</taxon>
        <taxon>Methanobacteriati</taxon>
        <taxon>Methanobacteriota</taxon>
        <taxon>Stenosarchaea group</taxon>
        <taxon>Halobacteria</taxon>
        <taxon>Halobacteriales</taxon>
        <taxon>Natronomonadaceae</taxon>
        <taxon>Halomarina</taxon>
    </lineage>
</organism>
<evidence type="ECO:0000313" key="2">
    <source>
        <dbReference type="EMBL" id="MFC6837998.1"/>
    </source>
</evidence>
<protein>
    <submittedName>
        <fullName evidence="2">Uncharacterized protein</fullName>
    </submittedName>
</protein>
<sequence>MTLWVDVARVAIVANVLLTAALGYVWGRNYLQFRSKQPLGLVVFAAFLFLENVLALYFYQFEPTLRVWVTSVPLVAQSAMTLLRLCEFGGLCFLTWVSWE</sequence>